<proteinExistence type="inferred from homology"/>
<keyword evidence="12" id="KW-0282">Flagellum</keyword>
<accession>A0A8J4GYE5</accession>
<evidence type="ECO:0000256" key="8">
    <source>
        <dbReference type="SAM" id="Coils"/>
    </source>
</evidence>
<dbReference type="RefSeq" id="WP_213410080.1">
    <property type="nucleotide sequence ID" value="NZ_BOVK01000004.1"/>
</dbReference>
<evidence type="ECO:0000256" key="1">
    <source>
        <dbReference type="ARBA" id="ARBA00004162"/>
    </source>
</evidence>
<evidence type="ECO:0000256" key="7">
    <source>
        <dbReference type="PROSITE-ProRule" id="PRU00473"/>
    </source>
</evidence>
<evidence type="ECO:0000256" key="9">
    <source>
        <dbReference type="SAM" id="MobiDB-lite"/>
    </source>
</evidence>
<evidence type="ECO:0000313" key="13">
    <source>
        <dbReference type="Proteomes" id="UP000677918"/>
    </source>
</evidence>
<keyword evidence="13" id="KW-1185">Reference proteome</keyword>
<dbReference type="PANTHER" id="PTHR30329">
    <property type="entry name" value="STATOR ELEMENT OF FLAGELLAR MOTOR COMPLEX"/>
    <property type="match status" value="1"/>
</dbReference>
<keyword evidence="6 7" id="KW-0472">Membrane</keyword>
<feature type="region of interest" description="Disordered" evidence="9">
    <location>
        <begin position="74"/>
        <end position="97"/>
    </location>
</feature>
<evidence type="ECO:0000256" key="3">
    <source>
        <dbReference type="ARBA" id="ARBA00022475"/>
    </source>
</evidence>
<dbReference type="PANTHER" id="PTHR30329:SF21">
    <property type="entry name" value="LIPOPROTEIN YIAD-RELATED"/>
    <property type="match status" value="1"/>
</dbReference>
<dbReference type="EMBL" id="BOVK01000004">
    <property type="protein sequence ID" value="GIQ67483.1"/>
    <property type="molecule type" value="Genomic_DNA"/>
</dbReference>
<evidence type="ECO:0000256" key="6">
    <source>
        <dbReference type="ARBA" id="ARBA00023136"/>
    </source>
</evidence>
<evidence type="ECO:0000313" key="12">
    <source>
        <dbReference type="EMBL" id="GIQ67483.1"/>
    </source>
</evidence>
<feature type="transmembrane region" description="Helical" evidence="10">
    <location>
        <begin position="18"/>
        <end position="37"/>
    </location>
</feature>
<dbReference type="Pfam" id="PF00691">
    <property type="entry name" value="OmpA"/>
    <property type="match status" value="1"/>
</dbReference>
<dbReference type="NCBIfam" id="NF005831">
    <property type="entry name" value="PRK07734.1"/>
    <property type="match status" value="1"/>
</dbReference>
<name>A0A8J4GYE5_9BACL</name>
<keyword evidence="12" id="KW-0969">Cilium</keyword>
<comment type="caution">
    <text evidence="12">The sequence shown here is derived from an EMBL/GenBank/DDBJ whole genome shotgun (WGS) entry which is preliminary data.</text>
</comment>
<evidence type="ECO:0000256" key="2">
    <source>
        <dbReference type="ARBA" id="ARBA00008914"/>
    </source>
</evidence>
<comment type="similarity">
    <text evidence="2">Belongs to the MotB family.</text>
</comment>
<dbReference type="SUPFAM" id="SSF103088">
    <property type="entry name" value="OmpA-like"/>
    <property type="match status" value="1"/>
</dbReference>
<dbReference type="InterPro" id="IPR050330">
    <property type="entry name" value="Bact_OuterMem_StrucFunc"/>
</dbReference>
<dbReference type="Gene3D" id="3.30.1330.60">
    <property type="entry name" value="OmpA-like domain"/>
    <property type="match status" value="1"/>
</dbReference>
<gene>
    <name evidence="12" type="ORF">XYCOK13_03070</name>
</gene>
<dbReference type="InterPro" id="IPR025713">
    <property type="entry name" value="MotB-like_N_dom"/>
</dbReference>
<keyword evidence="3" id="KW-1003">Cell membrane</keyword>
<evidence type="ECO:0000256" key="4">
    <source>
        <dbReference type="ARBA" id="ARBA00022692"/>
    </source>
</evidence>
<dbReference type="AlphaFoldDB" id="A0A8J4GYE5"/>
<keyword evidence="5 10" id="KW-1133">Transmembrane helix</keyword>
<feature type="coiled-coil region" evidence="8">
    <location>
        <begin position="98"/>
        <end position="125"/>
    </location>
</feature>
<feature type="compositionally biased region" description="Basic and acidic residues" evidence="9">
    <location>
        <begin position="81"/>
        <end position="97"/>
    </location>
</feature>
<dbReference type="Proteomes" id="UP000677918">
    <property type="component" value="Unassembled WGS sequence"/>
</dbReference>
<organism evidence="12 13">
    <name type="scientific">Xylanibacillus composti</name>
    <dbReference type="NCBI Taxonomy" id="1572762"/>
    <lineage>
        <taxon>Bacteria</taxon>
        <taxon>Bacillati</taxon>
        <taxon>Bacillota</taxon>
        <taxon>Bacilli</taxon>
        <taxon>Bacillales</taxon>
        <taxon>Paenibacillaceae</taxon>
        <taxon>Xylanibacillus</taxon>
    </lineage>
</organism>
<dbReference type="PROSITE" id="PS51123">
    <property type="entry name" value="OMPA_2"/>
    <property type="match status" value="1"/>
</dbReference>
<sequence length="267" mass="30115">MKKHKQHDHEEHVDESWLIPYADLLTLLLALFIVLFASSQVDQKKFDEIASSLSAAFNGGASLFEPSSIIPINEEIMPNQRENRRHDQASDSEQKKKFEQETVDLQNLKQELDQYIASNDLSTELETGLDNEQLKIIIRDNALYSSGSAEVKPEARNLAVAISDMLSHYPQYEIVVAGHTDDIPIHTAEFPSNWELSAKRALNFMKILLQNEEMDPGRISSVAYGEQRPIATNRTAEGRAANRRVEVSIIRTIQDVPDSTIGVEDEN</sequence>
<dbReference type="InterPro" id="IPR006665">
    <property type="entry name" value="OmpA-like"/>
</dbReference>
<dbReference type="GO" id="GO:0005886">
    <property type="term" value="C:plasma membrane"/>
    <property type="evidence" value="ECO:0007669"/>
    <property type="project" value="UniProtKB-SubCell"/>
</dbReference>
<keyword evidence="4 10" id="KW-0812">Transmembrane</keyword>
<dbReference type="CDD" id="cd07185">
    <property type="entry name" value="OmpA_C-like"/>
    <property type="match status" value="1"/>
</dbReference>
<protein>
    <submittedName>
        <fullName evidence="12">Flagellar motor protein MotB</fullName>
    </submittedName>
</protein>
<keyword evidence="8" id="KW-0175">Coiled coil</keyword>
<keyword evidence="12" id="KW-0966">Cell projection</keyword>
<reference evidence="12" key="1">
    <citation type="submission" date="2021-04" db="EMBL/GenBank/DDBJ databases">
        <title>Draft genome sequence of Xylanibacillus composti strain K13.</title>
        <authorList>
            <person name="Uke A."/>
            <person name="Chhe C."/>
            <person name="Baramee S."/>
            <person name="Kosugi A."/>
        </authorList>
    </citation>
    <scope>NUCLEOTIDE SEQUENCE</scope>
    <source>
        <strain evidence="12">K13</strain>
    </source>
</reference>
<evidence type="ECO:0000256" key="10">
    <source>
        <dbReference type="SAM" id="Phobius"/>
    </source>
</evidence>
<comment type="subcellular location">
    <subcellularLocation>
        <location evidence="1">Cell membrane</location>
        <topology evidence="1">Single-pass membrane protein</topology>
    </subcellularLocation>
</comment>
<evidence type="ECO:0000259" key="11">
    <source>
        <dbReference type="PROSITE" id="PS51123"/>
    </source>
</evidence>
<dbReference type="InterPro" id="IPR036737">
    <property type="entry name" value="OmpA-like_sf"/>
</dbReference>
<dbReference type="Pfam" id="PF13677">
    <property type="entry name" value="MotB_plug"/>
    <property type="match status" value="1"/>
</dbReference>
<feature type="domain" description="OmpA-like" evidence="11">
    <location>
        <begin position="131"/>
        <end position="253"/>
    </location>
</feature>
<evidence type="ECO:0000256" key="5">
    <source>
        <dbReference type="ARBA" id="ARBA00022989"/>
    </source>
</evidence>